<feature type="domain" description="Pirin N-terminal" evidence="2">
    <location>
        <begin position="23"/>
        <end position="123"/>
    </location>
</feature>
<dbReference type="Gene3D" id="2.60.120.10">
    <property type="entry name" value="Jelly Rolls"/>
    <property type="match status" value="1"/>
</dbReference>
<reference evidence="3" key="1">
    <citation type="submission" date="2018-05" db="EMBL/GenBank/DDBJ databases">
        <authorList>
            <person name="Lanie J.A."/>
            <person name="Ng W.-L."/>
            <person name="Kazmierczak K.M."/>
            <person name="Andrzejewski T.M."/>
            <person name="Davidsen T.M."/>
            <person name="Wayne K.J."/>
            <person name="Tettelin H."/>
            <person name="Glass J.I."/>
            <person name="Rusch D."/>
            <person name="Podicherti R."/>
            <person name="Tsui H.-C.T."/>
            <person name="Winkler M.E."/>
        </authorList>
    </citation>
    <scope>NUCLEOTIDE SEQUENCE</scope>
</reference>
<dbReference type="PANTHER" id="PTHR13903">
    <property type="entry name" value="PIRIN-RELATED"/>
    <property type="match status" value="1"/>
</dbReference>
<dbReference type="PIRSF" id="PIRSF006232">
    <property type="entry name" value="Pirin"/>
    <property type="match status" value="1"/>
</dbReference>
<feature type="non-terminal residue" evidence="3">
    <location>
        <position position="196"/>
    </location>
</feature>
<dbReference type="InterPro" id="IPR011051">
    <property type="entry name" value="RmlC_Cupin_sf"/>
</dbReference>
<accession>A0A382JGZ0</accession>
<evidence type="ECO:0000256" key="1">
    <source>
        <dbReference type="ARBA" id="ARBA00008416"/>
    </source>
</evidence>
<gene>
    <name evidence="3" type="ORF">METZ01_LOCUS263832</name>
</gene>
<proteinExistence type="inferred from homology"/>
<dbReference type="PANTHER" id="PTHR13903:SF8">
    <property type="entry name" value="PIRIN"/>
    <property type="match status" value="1"/>
</dbReference>
<dbReference type="CDD" id="cd02909">
    <property type="entry name" value="cupin_pirin_N"/>
    <property type="match status" value="1"/>
</dbReference>
<dbReference type="SUPFAM" id="SSF51182">
    <property type="entry name" value="RmlC-like cupins"/>
    <property type="match status" value="1"/>
</dbReference>
<name>A0A382JGZ0_9ZZZZ</name>
<dbReference type="AlphaFoldDB" id="A0A382JGZ0"/>
<protein>
    <recommendedName>
        <fullName evidence="2">Pirin N-terminal domain-containing protein</fullName>
    </recommendedName>
</protein>
<comment type="similarity">
    <text evidence="1">Belongs to the pirin family.</text>
</comment>
<dbReference type="EMBL" id="UINC01074105">
    <property type="protein sequence ID" value="SVC10978.1"/>
    <property type="molecule type" value="Genomic_DNA"/>
</dbReference>
<organism evidence="3">
    <name type="scientific">marine metagenome</name>
    <dbReference type="NCBI Taxonomy" id="408172"/>
    <lineage>
        <taxon>unclassified sequences</taxon>
        <taxon>metagenomes</taxon>
        <taxon>ecological metagenomes</taxon>
    </lineage>
</organism>
<dbReference type="InterPro" id="IPR003829">
    <property type="entry name" value="Pirin_N_dom"/>
</dbReference>
<evidence type="ECO:0000313" key="3">
    <source>
        <dbReference type="EMBL" id="SVC10978.1"/>
    </source>
</evidence>
<dbReference type="Pfam" id="PF02678">
    <property type="entry name" value="Pirin"/>
    <property type="match status" value="1"/>
</dbReference>
<dbReference type="InterPro" id="IPR012093">
    <property type="entry name" value="Pirin"/>
</dbReference>
<sequence>MTGSQRTIERLLPAVPASDGAGVRLKRSIGTASLDHLDPFLLLDQFDTENAEDYISGFPNHPHRGFETVTYMIDGRMRHQDTSGGGGVLRSGGVQWMTAGRGIIHSEMPEQEDGLMKGFQLWVNLPACDKMNAPRYQNIEPEDVPEVTHDNGAKIRVVAGSYDGVDGAVGKIAVEPLYVDVGLPAGGRVEIPVSAG</sequence>
<evidence type="ECO:0000259" key="2">
    <source>
        <dbReference type="Pfam" id="PF02678"/>
    </source>
</evidence>
<dbReference type="InterPro" id="IPR014710">
    <property type="entry name" value="RmlC-like_jellyroll"/>
</dbReference>